<reference evidence="1" key="1">
    <citation type="journal article" date="2015" name="Nature">
        <title>Complex archaea that bridge the gap between prokaryotes and eukaryotes.</title>
        <authorList>
            <person name="Spang A."/>
            <person name="Saw J.H."/>
            <person name="Jorgensen S.L."/>
            <person name="Zaremba-Niedzwiedzka K."/>
            <person name="Martijn J."/>
            <person name="Lind A.E."/>
            <person name="van Eijk R."/>
            <person name="Schleper C."/>
            <person name="Guy L."/>
            <person name="Ettema T.J."/>
        </authorList>
    </citation>
    <scope>NUCLEOTIDE SEQUENCE</scope>
</reference>
<organism evidence="1">
    <name type="scientific">marine sediment metagenome</name>
    <dbReference type="NCBI Taxonomy" id="412755"/>
    <lineage>
        <taxon>unclassified sequences</taxon>
        <taxon>metagenomes</taxon>
        <taxon>ecological metagenomes</taxon>
    </lineage>
</organism>
<evidence type="ECO:0000313" key="1">
    <source>
        <dbReference type="EMBL" id="KKL21077.1"/>
    </source>
</evidence>
<comment type="caution">
    <text evidence="1">The sequence shown here is derived from an EMBL/GenBank/DDBJ whole genome shotgun (WGS) entry which is preliminary data.</text>
</comment>
<dbReference type="SUPFAM" id="SSF49899">
    <property type="entry name" value="Concanavalin A-like lectins/glucanases"/>
    <property type="match status" value="1"/>
</dbReference>
<gene>
    <name evidence="1" type="ORF">LCGC14_2449090</name>
</gene>
<feature type="non-terminal residue" evidence="1">
    <location>
        <position position="151"/>
    </location>
</feature>
<name>A0A0F9C484_9ZZZZ</name>
<dbReference type="Gene3D" id="2.60.120.200">
    <property type="match status" value="1"/>
</dbReference>
<protein>
    <submittedName>
        <fullName evidence="1">Uncharacterized protein</fullName>
    </submittedName>
</protein>
<accession>A0A0F9C484</accession>
<dbReference type="AlphaFoldDB" id="A0A0F9C484"/>
<dbReference type="EMBL" id="LAZR01037863">
    <property type="protein sequence ID" value="KKL21077.1"/>
    <property type="molecule type" value="Genomic_DNA"/>
</dbReference>
<proteinExistence type="predicted"/>
<dbReference type="InterPro" id="IPR013320">
    <property type="entry name" value="ConA-like_dom_sf"/>
</dbReference>
<sequence length="151" mass="16732">MKNWIITILIIFMLFTTNLTSGSSPTLIAHYKMNDDAATVIVVDETGNHNGEYQLNSVAQNTNTGASTGKINGALDFVGDANGEHIEVADHVDFSPALTPFSISMWVNIHDAGYFVWASKWEVGINQEWCIFTGTQKKIHSRVYDDSKNAY</sequence>